<reference evidence="7 8" key="1">
    <citation type="submission" date="2015-08" db="EMBL/GenBank/DDBJ databases">
        <title>The complete genome sequence of Bacillus beveridgei MLTeJB.</title>
        <authorList>
            <person name="Hanson T.E."/>
            <person name="Mesa C."/>
            <person name="Basesman S.M."/>
            <person name="Oremland R.S."/>
        </authorList>
    </citation>
    <scope>NUCLEOTIDE SEQUENCE [LARGE SCALE GENOMIC DNA]</scope>
    <source>
        <strain evidence="7 8">MLTeJB</strain>
    </source>
</reference>
<evidence type="ECO:0000313" key="8">
    <source>
        <dbReference type="Proteomes" id="UP000094463"/>
    </source>
</evidence>
<dbReference type="AlphaFoldDB" id="A0A1D7QYX7"/>
<dbReference type="RefSeq" id="WP_069366110.1">
    <property type="nucleotide sequence ID" value="NZ_CP012502.1"/>
</dbReference>
<sequence>MDFNQKIERKETYSVKWDRTEAVFNTKEQILPMWVADMDFRPPEGVLNALKERLDHGIFGYTYVADDVTDTVRNWLMHRHGWDVERGWISYSTGVVPSLGKTVLAFTDPGDKVLIQSPVYPPFFSMVKENGREVENCQLEETSEGYCIDFTAFEEAAAKPDVKLFFLCSPHNPVGRVWTKDELTQLADICLAHKVIIVADEIHSDLILEGYSHIPMASLSEDISHQTVTLSAPSKTFNLAGMQASFVIAANPDHRKKLGAVDKQQGHFTLNTMGILAMKAAYDHGEDWLNELNDYIKANADFVADELERLELPIHLARLEATYLLWLDCRELGLTDKELEKLFINAGKIGFNWGHTFGAGGEGFVRMNVACPRETVEKGIQRIQQAMASLEAASTNE</sequence>
<dbReference type="Gene3D" id="3.40.640.10">
    <property type="entry name" value="Type I PLP-dependent aspartate aminotransferase-like (Major domain)"/>
    <property type="match status" value="1"/>
</dbReference>
<dbReference type="PATRIC" id="fig|632773.3.peg.3019"/>
<evidence type="ECO:0000256" key="5">
    <source>
        <dbReference type="ARBA" id="ARBA00037974"/>
    </source>
</evidence>
<proteinExistence type="inferred from homology"/>
<dbReference type="InterPro" id="IPR027619">
    <property type="entry name" value="C-S_lyase_PatB-like"/>
</dbReference>
<dbReference type="InterPro" id="IPR015424">
    <property type="entry name" value="PyrdxlP-dep_Trfase"/>
</dbReference>
<keyword evidence="4 7" id="KW-0456">Lyase</keyword>
<dbReference type="CDD" id="cd00609">
    <property type="entry name" value="AAT_like"/>
    <property type="match status" value="1"/>
</dbReference>
<evidence type="ECO:0000256" key="4">
    <source>
        <dbReference type="ARBA" id="ARBA00023239"/>
    </source>
</evidence>
<dbReference type="OrthoDB" id="9802872at2"/>
<keyword evidence="8" id="KW-1185">Reference proteome</keyword>
<evidence type="ECO:0000259" key="6">
    <source>
        <dbReference type="Pfam" id="PF00155"/>
    </source>
</evidence>
<dbReference type="NCBIfam" id="TIGR04350">
    <property type="entry name" value="C_S_lyase_PatB"/>
    <property type="match status" value="1"/>
</dbReference>
<dbReference type="Proteomes" id="UP000094463">
    <property type="component" value="Chromosome"/>
</dbReference>
<dbReference type="KEGG" id="bbev:BBEV_2884"/>
<dbReference type="Pfam" id="PF00155">
    <property type="entry name" value="Aminotran_1_2"/>
    <property type="match status" value="1"/>
</dbReference>
<gene>
    <name evidence="7" type="primary">patB</name>
    <name evidence="7" type="ORF">BBEV_2884</name>
</gene>
<evidence type="ECO:0000256" key="3">
    <source>
        <dbReference type="ARBA" id="ARBA00022898"/>
    </source>
</evidence>
<dbReference type="EC" id="4.4.1.13" evidence="2"/>
<name>A0A1D7QYX7_9BACI</name>
<dbReference type="GO" id="GO:0047804">
    <property type="term" value="F:cysteine-S-conjugate beta-lyase activity"/>
    <property type="evidence" value="ECO:0007669"/>
    <property type="project" value="UniProtKB-EC"/>
</dbReference>
<dbReference type="InterPro" id="IPR004839">
    <property type="entry name" value="Aminotransferase_I/II_large"/>
</dbReference>
<dbReference type="GO" id="GO:0030170">
    <property type="term" value="F:pyridoxal phosphate binding"/>
    <property type="evidence" value="ECO:0007669"/>
    <property type="project" value="InterPro"/>
</dbReference>
<dbReference type="Gene3D" id="3.90.1150.10">
    <property type="entry name" value="Aspartate Aminotransferase, domain 1"/>
    <property type="match status" value="1"/>
</dbReference>
<dbReference type="EMBL" id="CP012502">
    <property type="protein sequence ID" value="AOM84209.1"/>
    <property type="molecule type" value="Genomic_DNA"/>
</dbReference>
<dbReference type="PANTHER" id="PTHR43525:SF1">
    <property type="entry name" value="PROTEIN MALY"/>
    <property type="match status" value="1"/>
</dbReference>
<evidence type="ECO:0000256" key="2">
    <source>
        <dbReference type="ARBA" id="ARBA00012224"/>
    </source>
</evidence>
<dbReference type="InterPro" id="IPR015422">
    <property type="entry name" value="PyrdxlP-dep_Trfase_small"/>
</dbReference>
<protein>
    <recommendedName>
        <fullName evidence="2">cysteine-S-conjugate beta-lyase</fullName>
        <ecNumber evidence="2">4.4.1.13</ecNumber>
    </recommendedName>
</protein>
<evidence type="ECO:0000256" key="1">
    <source>
        <dbReference type="ARBA" id="ARBA00001933"/>
    </source>
</evidence>
<feature type="domain" description="Aminotransferase class I/classII large" evidence="6">
    <location>
        <begin position="38"/>
        <end position="383"/>
    </location>
</feature>
<organism evidence="7 8">
    <name type="scientific">Salisediminibacterium beveridgei</name>
    <dbReference type="NCBI Taxonomy" id="632773"/>
    <lineage>
        <taxon>Bacteria</taxon>
        <taxon>Bacillati</taxon>
        <taxon>Bacillota</taxon>
        <taxon>Bacilli</taxon>
        <taxon>Bacillales</taxon>
        <taxon>Bacillaceae</taxon>
        <taxon>Salisediminibacterium</taxon>
    </lineage>
</organism>
<comment type="cofactor">
    <cofactor evidence="1">
        <name>pyridoxal 5'-phosphate</name>
        <dbReference type="ChEBI" id="CHEBI:597326"/>
    </cofactor>
</comment>
<dbReference type="PANTHER" id="PTHR43525">
    <property type="entry name" value="PROTEIN MALY"/>
    <property type="match status" value="1"/>
</dbReference>
<accession>A0A1D7QYX7</accession>
<dbReference type="STRING" id="632773.BBEV_2884"/>
<comment type="similarity">
    <text evidence="5">Belongs to the class-II pyridoxal-phosphate-dependent aminotransferase family. MalY/PatB cystathionine beta-lyase subfamily.</text>
</comment>
<dbReference type="InterPro" id="IPR015421">
    <property type="entry name" value="PyrdxlP-dep_Trfase_major"/>
</dbReference>
<keyword evidence="3" id="KW-0663">Pyridoxal phosphate</keyword>
<evidence type="ECO:0000313" key="7">
    <source>
        <dbReference type="EMBL" id="AOM84209.1"/>
    </source>
</evidence>
<dbReference type="SUPFAM" id="SSF53383">
    <property type="entry name" value="PLP-dependent transferases"/>
    <property type="match status" value="1"/>
</dbReference>
<dbReference type="InterPro" id="IPR051798">
    <property type="entry name" value="Class-II_PLP-Dep_Aminotrans"/>
</dbReference>